<dbReference type="SUPFAM" id="SSF49464">
    <property type="entry name" value="Carboxypeptidase regulatory domain-like"/>
    <property type="match status" value="1"/>
</dbReference>
<dbReference type="InterPro" id="IPR023997">
    <property type="entry name" value="TonB-dep_OMP_SusC/RagA_CS"/>
</dbReference>
<accession>A0ABT1BW59</accession>
<dbReference type="InterPro" id="IPR037066">
    <property type="entry name" value="Plug_dom_sf"/>
</dbReference>
<keyword evidence="10" id="KW-0732">Signal</keyword>
<dbReference type="EMBL" id="JAMXLY010000015">
    <property type="protein sequence ID" value="MCO6025320.1"/>
    <property type="molecule type" value="Genomic_DNA"/>
</dbReference>
<evidence type="ECO:0000256" key="2">
    <source>
        <dbReference type="ARBA" id="ARBA00022448"/>
    </source>
</evidence>
<feature type="chain" id="PRO_5045916282" evidence="10">
    <location>
        <begin position="22"/>
        <end position="1040"/>
    </location>
</feature>
<dbReference type="Gene3D" id="2.60.40.1120">
    <property type="entry name" value="Carboxypeptidase-like, regulatory domain"/>
    <property type="match status" value="1"/>
</dbReference>
<keyword evidence="5 9" id="KW-0798">TonB box</keyword>
<feature type="signal peptide" evidence="10">
    <location>
        <begin position="1"/>
        <end position="21"/>
    </location>
</feature>
<evidence type="ECO:0000256" key="4">
    <source>
        <dbReference type="ARBA" id="ARBA00022692"/>
    </source>
</evidence>
<dbReference type="InterPro" id="IPR012910">
    <property type="entry name" value="Plug_dom"/>
</dbReference>
<dbReference type="NCBIfam" id="TIGR04056">
    <property type="entry name" value="OMP_RagA_SusC"/>
    <property type="match status" value="1"/>
</dbReference>
<dbReference type="SUPFAM" id="SSF56935">
    <property type="entry name" value="Porins"/>
    <property type="match status" value="1"/>
</dbReference>
<evidence type="ECO:0000256" key="9">
    <source>
        <dbReference type="RuleBase" id="RU003357"/>
    </source>
</evidence>
<evidence type="ECO:0000256" key="6">
    <source>
        <dbReference type="ARBA" id="ARBA00023136"/>
    </source>
</evidence>
<dbReference type="RefSeq" id="WP_252760679.1">
    <property type="nucleotide sequence ID" value="NZ_JAMXLY010000015.1"/>
</dbReference>
<evidence type="ECO:0000256" key="10">
    <source>
        <dbReference type="SAM" id="SignalP"/>
    </source>
</evidence>
<feature type="domain" description="TonB-dependent receptor-like beta-barrel" evidence="11">
    <location>
        <begin position="451"/>
        <end position="999"/>
    </location>
</feature>
<reference evidence="13 14" key="1">
    <citation type="submission" date="2022-06" db="EMBL/GenBank/DDBJ databases">
        <title>A taxonomic note on the genus Prevotella: Description of four novel genera and emended description of the genera Hallella and Xylanibacter.</title>
        <authorList>
            <person name="Hitch T.C.A."/>
        </authorList>
    </citation>
    <scope>NUCLEOTIDE SEQUENCE [LARGE SCALE GENOMIC DNA]</scope>
    <source>
        <strain evidence="13 14">DSM 100619</strain>
    </source>
</reference>
<dbReference type="PROSITE" id="PS52016">
    <property type="entry name" value="TONB_DEPENDENT_REC_3"/>
    <property type="match status" value="1"/>
</dbReference>
<dbReference type="Proteomes" id="UP001204015">
    <property type="component" value="Unassembled WGS sequence"/>
</dbReference>
<keyword evidence="4 8" id="KW-0812">Transmembrane</keyword>
<sequence length="1040" mass="114557">MKRIRFIFFLLTLLTNTIGFAQQRTFSGSVVDNQGNPIIGASVVQKGTSKGSVTDLEGHFTVSVDIGSTLVVSYIGYQSKEVKAAPGLKIVLNDNSTALNEVVVIGYGVQKKSVVTASIAKVSAEDLLGTDPVRVDNALKGLAAGVTVTSSSGQPGAAAKISIRGIGTINDSDPLYIVDGMPIEGGIDYLNPSDIQSIEVLKDAASGAIYGTRAANGVVLVTTKGGQSGKPRVNYNFSAGWQRPWRHRDVLNATEYAVMMNEGLVNAGQSPIYADPYSYGKGTDWQKEVFNNDAPVINHEINVSGASDRVNYYLSMGYYHQDGIVGGNFDRSNYRRLTLRSNTKYNVFDVINERNWLNKLDITVNLSYARVQSKSIDANSQYGSVLGSALYLSPILTPTVSGTDAENQLEQYGGKEYGIYDKHGNLYTVPGASYNEMNNPLAMLSLPGDGNWSHKFVANFAANLNLGYGFSYRVSYGADLSFWGADGYTRKYYLSGNNKADITNAHSYSDRGTVWQIENVLTWDRKYGRHSFNAVVGQSAFKNSGYNLSGQLQNLKDLNKPYMNNTSALQSEGQMSASGGPAYEHRLSSCFFRVSYNYDERYMTQVTIRRDGSSRFGANNRYATFPSFSLGWNIINEPYLAPPDWLSNLKLRFSWGKNGNDNIGDFTYAAWTASGYNGVFGRNENEINGVQAGSLPNPNLKWEASKQTDIGLDMGFLSNALTFTVDWYVKKTSGMIISMPIPSYVGSAAPLGNVGDMENTGVEFEMGYKFRVSDFNFMMKANASYLHNKLVNLGNSAGSLELDAMQNTGTITRAQNGLPFPYFYGYKTNGIFQNMEEVRNYKNAKNEMIQPNAVPGDVRFVDVDGDGAITASDRTKIGKGMPDWTYGTTFNASCHSFDFMMMWQGTIGNDIYDATRRTDIRPANLPSYMLNRWTGEGTSNKYPRFVVGDGTNWQSSDLYITDGSYLRLKNIELGYTLPKNFTHKFMCDRLRVFIAAENLITFTKYAGYDPEISSGGTSLGVDYGVYPQSRTFSIGLNISF</sequence>
<evidence type="ECO:0000313" key="14">
    <source>
        <dbReference type="Proteomes" id="UP001204015"/>
    </source>
</evidence>
<dbReference type="InterPro" id="IPR023996">
    <property type="entry name" value="TonB-dep_OMP_SusC/RagA"/>
</dbReference>
<evidence type="ECO:0000259" key="11">
    <source>
        <dbReference type="Pfam" id="PF00593"/>
    </source>
</evidence>
<keyword evidence="7 8" id="KW-0998">Cell outer membrane</keyword>
<dbReference type="Gene3D" id="2.170.130.10">
    <property type="entry name" value="TonB-dependent receptor, plug domain"/>
    <property type="match status" value="1"/>
</dbReference>
<protein>
    <submittedName>
        <fullName evidence="13">TonB-dependent receptor</fullName>
    </submittedName>
</protein>
<organism evidence="13 14">
    <name type="scientific">Segatella cerevisiae</name>
    <dbReference type="NCBI Taxonomy" id="2053716"/>
    <lineage>
        <taxon>Bacteria</taxon>
        <taxon>Pseudomonadati</taxon>
        <taxon>Bacteroidota</taxon>
        <taxon>Bacteroidia</taxon>
        <taxon>Bacteroidales</taxon>
        <taxon>Prevotellaceae</taxon>
        <taxon>Segatella</taxon>
    </lineage>
</organism>
<keyword evidence="6 8" id="KW-0472">Membrane</keyword>
<evidence type="ECO:0000256" key="1">
    <source>
        <dbReference type="ARBA" id="ARBA00004571"/>
    </source>
</evidence>
<dbReference type="InterPro" id="IPR039426">
    <property type="entry name" value="TonB-dep_rcpt-like"/>
</dbReference>
<proteinExistence type="inferred from homology"/>
<comment type="caution">
    <text evidence="13">The sequence shown here is derived from an EMBL/GenBank/DDBJ whole genome shotgun (WGS) entry which is preliminary data.</text>
</comment>
<gene>
    <name evidence="13" type="ORF">NG821_05615</name>
</gene>
<comment type="similarity">
    <text evidence="8 9">Belongs to the TonB-dependent receptor family.</text>
</comment>
<dbReference type="InterPro" id="IPR008969">
    <property type="entry name" value="CarboxyPept-like_regulatory"/>
</dbReference>
<dbReference type="Gene3D" id="2.40.170.20">
    <property type="entry name" value="TonB-dependent receptor, beta-barrel domain"/>
    <property type="match status" value="1"/>
</dbReference>
<dbReference type="Pfam" id="PF07715">
    <property type="entry name" value="Plug"/>
    <property type="match status" value="1"/>
</dbReference>
<dbReference type="Pfam" id="PF13715">
    <property type="entry name" value="CarbopepD_reg_2"/>
    <property type="match status" value="1"/>
</dbReference>
<keyword evidence="13" id="KW-0675">Receptor</keyword>
<feature type="domain" description="TonB-dependent receptor plug" evidence="12">
    <location>
        <begin position="114"/>
        <end position="218"/>
    </location>
</feature>
<dbReference type="InterPro" id="IPR036942">
    <property type="entry name" value="Beta-barrel_TonB_sf"/>
</dbReference>
<dbReference type="NCBIfam" id="TIGR04057">
    <property type="entry name" value="SusC_RagA_signa"/>
    <property type="match status" value="1"/>
</dbReference>
<comment type="subcellular location">
    <subcellularLocation>
        <location evidence="1 8">Cell outer membrane</location>
        <topology evidence="1 8">Multi-pass membrane protein</topology>
    </subcellularLocation>
</comment>
<keyword evidence="14" id="KW-1185">Reference proteome</keyword>
<dbReference type="InterPro" id="IPR000531">
    <property type="entry name" value="Beta-barrel_TonB"/>
</dbReference>
<dbReference type="Pfam" id="PF00593">
    <property type="entry name" value="TonB_dep_Rec_b-barrel"/>
    <property type="match status" value="1"/>
</dbReference>
<evidence type="ECO:0000256" key="7">
    <source>
        <dbReference type="ARBA" id="ARBA00023237"/>
    </source>
</evidence>
<keyword evidence="3 8" id="KW-1134">Transmembrane beta strand</keyword>
<evidence type="ECO:0000256" key="8">
    <source>
        <dbReference type="PROSITE-ProRule" id="PRU01360"/>
    </source>
</evidence>
<evidence type="ECO:0000259" key="12">
    <source>
        <dbReference type="Pfam" id="PF07715"/>
    </source>
</evidence>
<name>A0ABT1BW59_9BACT</name>
<evidence type="ECO:0000313" key="13">
    <source>
        <dbReference type="EMBL" id="MCO6025320.1"/>
    </source>
</evidence>
<keyword evidence="2 8" id="KW-0813">Transport</keyword>
<evidence type="ECO:0000256" key="5">
    <source>
        <dbReference type="ARBA" id="ARBA00023077"/>
    </source>
</evidence>
<evidence type="ECO:0000256" key="3">
    <source>
        <dbReference type="ARBA" id="ARBA00022452"/>
    </source>
</evidence>